<gene>
    <name evidence="1" type="ORF">BU16DRAFT_148785</name>
</gene>
<keyword evidence="2" id="KW-1185">Reference proteome</keyword>
<evidence type="ECO:0000313" key="1">
    <source>
        <dbReference type="EMBL" id="KAF2490314.1"/>
    </source>
</evidence>
<protein>
    <submittedName>
        <fullName evidence="1">Uncharacterized protein</fullName>
    </submittedName>
</protein>
<dbReference type="AlphaFoldDB" id="A0A6A6QE54"/>
<accession>A0A6A6QE54</accession>
<name>A0A6A6QE54_9PEZI</name>
<dbReference type="Proteomes" id="UP000799750">
    <property type="component" value="Unassembled WGS sequence"/>
</dbReference>
<dbReference type="EMBL" id="MU004197">
    <property type="protein sequence ID" value="KAF2490314.1"/>
    <property type="molecule type" value="Genomic_DNA"/>
</dbReference>
<evidence type="ECO:0000313" key="2">
    <source>
        <dbReference type="Proteomes" id="UP000799750"/>
    </source>
</evidence>
<organism evidence="1 2">
    <name type="scientific">Lophium mytilinum</name>
    <dbReference type="NCBI Taxonomy" id="390894"/>
    <lineage>
        <taxon>Eukaryota</taxon>
        <taxon>Fungi</taxon>
        <taxon>Dikarya</taxon>
        <taxon>Ascomycota</taxon>
        <taxon>Pezizomycotina</taxon>
        <taxon>Dothideomycetes</taxon>
        <taxon>Pleosporomycetidae</taxon>
        <taxon>Mytilinidiales</taxon>
        <taxon>Mytilinidiaceae</taxon>
        <taxon>Lophium</taxon>
    </lineage>
</organism>
<proteinExistence type="predicted"/>
<sequence>MFLQQSSEKFAVRLAKRIKDAEAQKVFPPQSNEQMAKVIGLGDPEGKRQEAAVQMMREMLIYYRVGISMARSSGFYSRACCINLFDGRLHAIATLTTSSSKSWSATCSAPLTRNSALTGSETRSCSIKSRTIRNMMNGAGNGMLCSANGITCRIAI</sequence>
<reference evidence="1" key="1">
    <citation type="journal article" date="2020" name="Stud. Mycol.">
        <title>101 Dothideomycetes genomes: a test case for predicting lifestyles and emergence of pathogens.</title>
        <authorList>
            <person name="Haridas S."/>
            <person name="Albert R."/>
            <person name="Binder M."/>
            <person name="Bloem J."/>
            <person name="Labutti K."/>
            <person name="Salamov A."/>
            <person name="Andreopoulos B."/>
            <person name="Baker S."/>
            <person name="Barry K."/>
            <person name="Bills G."/>
            <person name="Bluhm B."/>
            <person name="Cannon C."/>
            <person name="Castanera R."/>
            <person name="Culley D."/>
            <person name="Daum C."/>
            <person name="Ezra D."/>
            <person name="Gonzalez J."/>
            <person name="Henrissat B."/>
            <person name="Kuo A."/>
            <person name="Liang C."/>
            <person name="Lipzen A."/>
            <person name="Lutzoni F."/>
            <person name="Magnuson J."/>
            <person name="Mondo S."/>
            <person name="Nolan M."/>
            <person name="Ohm R."/>
            <person name="Pangilinan J."/>
            <person name="Park H.-J."/>
            <person name="Ramirez L."/>
            <person name="Alfaro M."/>
            <person name="Sun H."/>
            <person name="Tritt A."/>
            <person name="Yoshinaga Y."/>
            <person name="Zwiers L.-H."/>
            <person name="Turgeon B."/>
            <person name="Goodwin S."/>
            <person name="Spatafora J."/>
            <person name="Crous P."/>
            <person name="Grigoriev I."/>
        </authorList>
    </citation>
    <scope>NUCLEOTIDE SEQUENCE</scope>
    <source>
        <strain evidence="1">CBS 269.34</strain>
    </source>
</reference>